<dbReference type="EMBL" id="AP014648">
    <property type="protein sequence ID" value="BAQ16876.1"/>
    <property type="molecule type" value="Genomic_DNA"/>
</dbReference>
<feature type="binding site" evidence="2">
    <location>
        <position position="269"/>
    </location>
    <ligand>
        <name>a divalent metal cation</name>
        <dbReference type="ChEBI" id="CHEBI:60240"/>
    </ligand>
</feature>
<dbReference type="InterPro" id="IPR011042">
    <property type="entry name" value="6-blade_b-propeller_TolB-like"/>
</dbReference>
<dbReference type="Gene3D" id="2.120.10.30">
    <property type="entry name" value="TolB, C-terminal domain"/>
    <property type="match status" value="1"/>
</dbReference>
<dbReference type="InterPro" id="IPR005511">
    <property type="entry name" value="SMP-30"/>
</dbReference>
<dbReference type="GO" id="GO:0004341">
    <property type="term" value="F:gluconolactonase activity"/>
    <property type="evidence" value="ECO:0007669"/>
    <property type="project" value="UniProtKB-EC"/>
</dbReference>
<evidence type="ECO:0000259" key="3">
    <source>
        <dbReference type="Pfam" id="PF08450"/>
    </source>
</evidence>
<evidence type="ECO:0000313" key="5">
    <source>
        <dbReference type="Proteomes" id="UP000031643"/>
    </source>
</evidence>
<dbReference type="OrthoDB" id="241638at2"/>
<reference evidence="4 5" key="1">
    <citation type="submission" date="2014-09" db="EMBL/GenBank/DDBJ databases">
        <title>Genome sequencing of Methyloceanibacter caenitepidi Gela4.</title>
        <authorList>
            <person name="Takeuchi M."/>
            <person name="Susumu S."/>
            <person name="Kamagata Y."/>
            <person name="Oshima K."/>
            <person name="Hattori M."/>
            <person name="Iwasaki W."/>
        </authorList>
    </citation>
    <scope>NUCLEOTIDE SEQUENCE [LARGE SCALE GENOMIC DNA]</scope>
    <source>
        <strain evidence="4 5">Gela4</strain>
    </source>
</reference>
<comment type="cofactor">
    <cofactor evidence="2">
        <name>Zn(2+)</name>
        <dbReference type="ChEBI" id="CHEBI:29105"/>
    </cofactor>
    <text evidence="2">Binds 1 divalent metal cation per subunit.</text>
</comment>
<feature type="binding site" evidence="2">
    <location>
        <position position="210"/>
    </location>
    <ligand>
        <name>a divalent metal cation</name>
        <dbReference type="ChEBI" id="CHEBI:60240"/>
    </ligand>
</feature>
<feature type="binding site" evidence="2">
    <location>
        <position position="156"/>
    </location>
    <ligand>
        <name>substrate</name>
    </ligand>
</feature>
<keyword evidence="4" id="KW-0378">Hydrolase</keyword>
<protein>
    <submittedName>
        <fullName evidence="4">Gluconolactonase</fullName>
        <ecNumber evidence="4">3.1.1.17</ecNumber>
    </submittedName>
</protein>
<feature type="domain" description="SMP-30/Gluconolactonase/LRE-like region" evidence="3">
    <location>
        <begin position="52"/>
        <end position="320"/>
    </location>
</feature>
<feature type="active site" description="Proton donor/acceptor" evidence="1">
    <location>
        <position position="269"/>
    </location>
</feature>
<dbReference type="SUPFAM" id="SSF63829">
    <property type="entry name" value="Calcium-dependent phosphotriesterase"/>
    <property type="match status" value="1"/>
</dbReference>
<evidence type="ECO:0000256" key="2">
    <source>
        <dbReference type="PIRSR" id="PIRSR605511-2"/>
    </source>
</evidence>
<dbReference type="STRING" id="1384459.GL4_1419"/>
<dbReference type="AlphaFoldDB" id="A0A0A8K2B1"/>
<dbReference type="EC" id="3.1.1.17" evidence="4"/>
<proteinExistence type="predicted"/>
<dbReference type="InterPro" id="IPR052988">
    <property type="entry name" value="Oryzine_lactonohydrolase"/>
</dbReference>
<dbReference type="GO" id="GO:0046872">
    <property type="term" value="F:metal ion binding"/>
    <property type="evidence" value="ECO:0007669"/>
    <property type="project" value="UniProtKB-KW"/>
</dbReference>
<keyword evidence="2" id="KW-0479">Metal-binding</keyword>
<evidence type="ECO:0000256" key="1">
    <source>
        <dbReference type="PIRSR" id="PIRSR605511-1"/>
    </source>
</evidence>
<dbReference type="HOGENOM" id="CLU_036110_1_3_5"/>
<dbReference type="PANTHER" id="PTHR47064">
    <property type="entry name" value="PUTATIVE (AFU_ORTHOLOGUE AFUA_1G08990)-RELATED"/>
    <property type="match status" value="1"/>
</dbReference>
<dbReference type="PRINTS" id="PR01790">
    <property type="entry name" value="SMP30FAMILY"/>
</dbReference>
<gene>
    <name evidence="4" type="ORF">GL4_1419</name>
</gene>
<dbReference type="PANTHER" id="PTHR47064:SF2">
    <property type="entry name" value="SMP-30_GLUCONOLACTONASE_LRE-LIKE REGION DOMAIN-CONTAINING PROTEIN-RELATED"/>
    <property type="match status" value="1"/>
</dbReference>
<dbReference type="InterPro" id="IPR013658">
    <property type="entry name" value="SGL"/>
</dbReference>
<keyword evidence="2" id="KW-0862">Zinc</keyword>
<keyword evidence="5" id="KW-1185">Reference proteome</keyword>
<accession>A0A0A8K2B1</accession>
<dbReference type="Proteomes" id="UP000031643">
    <property type="component" value="Chromosome"/>
</dbReference>
<organism evidence="4 5">
    <name type="scientific">Methyloceanibacter caenitepidi</name>
    <dbReference type="NCBI Taxonomy" id="1384459"/>
    <lineage>
        <taxon>Bacteria</taxon>
        <taxon>Pseudomonadati</taxon>
        <taxon>Pseudomonadota</taxon>
        <taxon>Alphaproteobacteria</taxon>
        <taxon>Hyphomicrobiales</taxon>
        <taxon>Hyphomicrobiaceae</taxon>
        <taxon>Methyloceanibacter</taxon>
    </lineage>
</organism>
<sequence length="342" mass="37446">MRVFAPLERRSFMTDERAKPEADSYTCFQAEFRKVLGKNFQRRVLIETNAHEGPVYVAAEHALYFTTVPEPGPKNIAIMRLALKGDGFPFEAGRLEVVRQPSNMANGMCLDRKGRLLICEQGTLDERAQISRMDLATRALETIVDAWRGLPLNSPNDVVEKSDGTVWFTDPNYGELQGFKPAAKIGAYVYRHDPASGETAVVADSFDKPNGLAFSPDESVLYITDTGANQAPGTYFVNLPHHIRAFDVHKGRHLRGDRLFATVSPGCPDGIKLDTKGRVYTSSATGVQVFSPEGDLLGEIVAPGVANFTFGGPDNDVLLILGDTQIWQAKVKAKGVSTSRNA</sequence>
<dbReference type="Pfam" id="PF08450">
    <property type="entry name" value="SGL"/>
    <property type="match status" value="1"/>
</dbReference>
<dbReference type="KEGG" id="mcg:GL4_1419"/>
<evidence type="ECO:0000313" key="4">
    <source>
        <dbReference type="EMBL" id="BAQ16876.1"/>
    </source>
</evidence>
<name>A0A0A8K2B1_9HYPH</name>